<dbReference type="AlphaFoldDB" id="A0A0G4EBG8"/>
<dbReference type="EMBL" id="CDMY01000117">
    <property type="protein sequence ID" value="CEL92861.1"/>
    <property type="molecule type" value="Genomic_DNA"/>
</dbReference>
<evidence type="ECO:0000313" key="3">
    <source>
        <dbReference type="Proteomes" id="UP000041254"/>
    </source>
</evidence>
<dbReference type="InParanoid" id="A0A0G4EBG8"/>
<reference evidence="2 3" key="1">
    <citation type="submission" date="2014-11" db="EMBL/GenBank/DDBJ databases">
        <authorList>
            <person name="Zhu J."/>
            <person name="Qi W."/>
            <person name="Song R."/>
        </authorList>
    </citation>
    <scope>NUCLEOTIDE SEQUENCE [LARGE SCALE GENOMIC DNA]</scope>
</reference>
<gene>
    <name evidence="2" type="ORF">Vbra_11098</name>
</gene>
<evidence type="ECO:0000313" key="2">
    <source>
        <dbReference type="EMBL" id="CEL92861.1"/>
    </source>
</evidence>
<accession>A0A0G4EBG8</accession>
<dbReference type="Proteomes" id="UP000041254">
    <property type="component" value="Unassembled WGS sequence"/>
</dbReference>
<proteinExistence type="predicted"/>
<sequence length="121" mass="13523">MLFEHSAAQDKNTGTDRHDATAWPTPLPAPDMTREELTMGICICRVGTPQCATSITGGWHTISNDGWEIIPTRKQETLKYIKKTEDIIGPLQQRLQELPLSFDKSTCITSYPITHPSRDVA</sequence>
<organism evidence="2 3">
    <name type="scientific">Vitrella brassicaformis (strain CCMP3155)</name>
    <dbReference type="NCBI Taxonomy" id="1169540"/>
    <lineage>
        <taxon>Eukaryota</taxon>
        <taxon>Sar</taxon>
        <taxon>Alveolata</taxon>
        <taxon>Colpodellida</taxon>
        <taxon>Vitrellaceae</taxon>
        <taxon>Vitrella</taxon>
    </lineage>
</organism>
<keyword evidence="3" id="KW-1185">Reference proteome</keyword>
<protein>
    <submittedName>
        <fullName evidence="2">Uncharacterized protein</fullName>
    </submittedName>
</protein>
<name>A0A0G4EBG8_VITBC</name>
<evidence type="ECO:0000256" key="1">
    <source>
        <dbReference type="SAM" id="MobiDB-lite"/>
    </source>
</evidence>
<feature type="region of interest" description="Disordered" evidence="1">
    <location>
        <begin position="1"/>
        <end position="31"/>
    </location>
</feature>
<dbReference type="VEuPathDB" id="CryptoDB:Vbra_11098"/>